<dbReference type="OrthoDB" id="298012at2759"/>
<sequence length="114" mass="12689">MDSSAIIPKSLPLYGQLLIRDKVPEELEPLIRPKESVADSLILAPLRKCPRGASLDMFENALDVLQELCALENVVLSPHKLFIPKSCKNAIEIVIINLKAFFSNKSLLSLITYD</sequence>
<accession>A0A2P5B8M3</accession>
<name>A0A2P5B8M3_PARAD</name>
<evidence type="ECO:0000313" key="2">
    <source>
        <dbReference type="Proteomes" id="UP000237105"/>
    </source>
</evidence>
<dbReference type="Gene3D" id="3.40.50.720">
    <property type="entry name" value="NAD(P)-binding Rossmann-like Domain"/>
    <property type="match status" value="2"/>
</dbReference>
<comment type="caution">
    <text evidence="1">The sequence shown here is derived from an EMBL/GenBank/DDBJ whole genome shotgun (WGS) entry which is preliminary data.</text>
</comment>
<reference evidence="2" key="1">
    <citation type="submission" date="2016-06" db="EMBL/GenBank/DDBJ databases">
        <title>Parallel loss of symbiosis genes in relatives of nitrogen-fixing non-legume Parasponia.</title>
        <authorList>
            <person name="Van Velzen R."/>
            <person name="Holmer R."/>
            <person name="Bu F."/>
            <person name="Rutten L."/>
            <person name="Van Zeijl A."/>
            <person name="Liu W."/>
            <person name="Santuari L."/>
            <person name="Cao Q."/>
            <person name="Sharma T."/>
            <person name="Shen D."/>
            <person name="Roswanjaya Y."/>
            <person name="Wardhani T."/>
            <person name="Kalhor M.S."/>
            <person name="Jansen J."/>
            <person name="Van den Hoogen J."/>
            <person name="Gungor B."/>
            <person name="Hartog M."/>
            <person name="Hontelez J."/>
            <person name="Verver J."/>
            <person name="Yang W.-C."/>
            <person name="Schijlen E."/>
            <person name="Repin R."/>
            <person name="Schilthuizen M."/>
            <person name="Schranz E."/>
            <person name="Heidstra R."/>
            <person name="Miyata K."/>
            <person name="Fedorova E."/>
            <person name="Kohlen W."/>
            <person name="Bisseling T."/>
            <person name="Smit S."/>
            <person name="Geurts R."/>
        </authorList>
    </citation>
    <scope>NUCLEOTIDE SEQUENCE [LARGE SCALE GENOMIC DNA]</scope>
    <source>
        <strain evidence="2">cv. WU1-14</strain>
    </source>
</reference>
<protein>
    <submittedName>
        <fullName evidence="1">Uncharacterized protein</fullName>
    </submittedName>
</protein>
<evidence type="ECO:0000313" key="1">
    <source>
        <dbReference type="EMBL" id="PON45142.1"/>
    </source>
</evidence>
<proteinExistence type="predicted"/>
<keyword evidence="2" id="KW-1185">Reference proteome</keyword>
<dbReference type="Proteomes" id="UP000237105">
    <property type="component" value="Unassembled WGS sequence"/>
</dbReference>
<dbReference type="AlphaFoldDB" id="A0A2P5B8M3"/>
<dbReference type="STRING" id="3476.A0A2P5B8M3"/>
<gene>
    <name evidence="1" type="ORF">PanWU01x14_260870</name>
</gene>
<dbReference type="EMBL" id="JXTB01000336">
    <property type="protein sequence ID" value="PON45142.1"/>
    <property type="molecule type" value="Genomic_DNA"/>
</dbReference>
<organism evidence="1 2">
    <name type="scientific">Parasponia andersonii</name>
    <name type="common">Sponia andersonii</name>
    <dbReference type="NCBI Taxonomy" id="3476"/>
    <lineage>
        <taxon>Eukaryota</taxon>
        <taxon>Viridiplantae</taxon>
        <taxon>Streptophyta</taxon>
        <taxon>Embryophyta</taxon>
        <taxon>Tracheophyta</taxon>
        <taxon>Spermatophyta</taxon>
        <taxon>Magnoliopsida</taxon>
        <taxon>eudicotyledons</taxon>
        <taxon>Gunneridae</taxon>
        <taxon>Pentapetalae</taxon>
        <taxon>rosids</taxon>
        <taxon>fabids</taxon>
        <taxon>Rosales</taxon>
        <taxon>Cannabaceae</taxon>
        <taxon>Parasponia</taxon>
    </lineage>
</organism>